<proteinExistence type="predicted"/>
<evidence type="ECO:0000313" key="2">
    <source>
        <dbReference type="Proteomes" id="UP001489719"/>
    </source>
</evidence>
<keyword evidence="2" id="KW-1185">Reference proteome</keyword>
<reference evidence="2" key="1">
    <citation type="journal article" date="2024" name="Front. Bioeng. Biotechnol.">
        <title>Genome-scale model development and genomic sequencing of the oleaginous clade Lipomyces.</title>
        <authorList>
            <person name="Czajka J.J."/>
            <person name="Han Y."/>
            <person name="Kim J."/>
            <person name="Mondo S.J."/>
            <person name="Hofstad B.A."/>
            <person name="Robles A."/>
            <person name="Haridas S."/>
            <person name="Riley R."/>
            <person name="LaButti K."/>
            <person name="Pangilinan J."/>
            <person name="Andreopoulos W."/>
            <person name="Lipzen A."/>
            <person name="Yan J."/>
            <person name="Wang M."/>
            <person name="Ng V."/>
            <person name="Grigoriev I.V."/>
            <person name="Spatafora J.W."/>
            <person name="Magnuson J.K."/>
            <person name="Baker S.E."/>
            <person name="Pomraning K.R."/>
        </authorList>
    </citation>
    <scope>NUCLEOTIDE SEQUENCE [LARGE SCALE GENOMIC DNA]</scope>
    <source>
        <strain evidence="2">CBS 10300</strain>
    </source>
</reference>
<dbReference type="EMBL" id="MU970270">
    <property type="protein sequence ID" value="KAK9318904.1"/>
    <property type="molecule type" value="Genomic_DNA"/>
</dbReference>
<protein>
    <submittedName>
        <fullName evidence="1">Uncharacterized protein</fullName>
    </submittedName>
</protein>
<dbReference type="Proteomes" id="UP001489719">
    <property type="component" value="Unassembled WGS sequence"/>
</dbReference>
<organism evidence="1 2">
    <name type="scientific">Lipomyces orientalis</name>
    <dbReference type="NCBI Taxonomy" id="1233043"/>
    <lineage>
        <taxon>Eukaryota</taxon>
        <taxon>Fungi</taxon>
        <taxon>Dikarya</taxon>
        <taxon>Ascomycota</taxon>
        <taxon>Saccharomycotina</taxon>
        <taxon>Lipomycetes</taxon>
        <taxon>Lipomycetales</taxon>
        <taxon>Lipomycetaceae</taxon>
        <taxon>Lipomyces</taxon>
    </lineage>
</organism>
<accession>A0ACC3TCL3</accession>
<sequence>MNNVKVLAAHREAVRDLSFSPTDAKFVIASDDSTLKIWNFNEGQEERTLTGHGWDVKSMFQSSQTCSSALLTNFESRFLFERYFILQNI</sequence>
<name>A0ACC3TCL3_9ASCO</name>
<gene>
    <name evidence="1" type="ORF">V1517DRAFT_85672</name>
</gene>
<evidence type="ECO:0000313" key="1">
    <source>
        <dbReference type="EMBL" id="KAK9318904.1"/>
    </source>
</evidence>
<comment type="caution">
    <text evidence="1">The sequence shown here is derived from an EMBL/GenBank/DDBJ whole genome shotgun (WGS) entry which is preliminary data.</text>
</comment>